<dbReference type="RefSeq" id="WP_194257721.1">
    <property type="nucleotide sequence ID" value="NZ_JABCQN010000002.1"/>
</dbReference>
<name>A0A9Q2FKA6_GLUJA</name>
<dbReference type="AlphaFoldDB" id="A0A9Q2FKA6"/>
<dbReference type="SUPFAM" id="SSF52540">
    <property type="entry name" value="P-loop containing nucleoside triphosphate hydrolases"/>
    <property type="match status" value="1"/>
</dbReference>
<dbReference type="InterPro" id="IPR027417">
    <property type="entry name" value="P-loop_NTPase"/>
</dbReference>
<dbReference type="Proteomes" id="UP000661006">
    <property type="component" value="Unassembled WGS sequence"/>
</dbReference>
<proteinExistence type="predicted"/>
<evidence type="ECO:0000259" key="1">
    <source>
        <dbReference type="Pfam" id="PF13401"/>
    </source>
</evidence>
<organism evidence="2 3">
    <name type="scientific">Gluconobacter japonicus</name>
    <dbReference type="NCBI Taxonomy" id="376620"/>
    <lineage>
        <taxon>Bacteria</taxon>
        <taxon>Pseudomonadati</taxon>
        <taxon>Pseudomonadota</taxon>
        <taxon>Alphaproteobacteria</taxon>
        <taxon>Acetobacterales</taxon>
        <taxon>Acetobacteraceae</taxon>
        <taxon>Gluconobacter</taxon>
    </lineage>
</organism>
<reference evidence="2" key="2">
    <citation type="submission" date="2020-11" db="EMBL/GenBank/DDBJ databases">
        <title>Description of novel Gluconobacter species.</title>
        <authorList>
            <person name="Cleenwerck I."/>
            <person name="Cnockaert M."/>
            <person name="Borremans W."/>
            <person name="Wieme A.D."/>
            <person name="De Vuyst L."/>
            <person name="Vandamme P."/>
        </authorList>
    </citation>
    <scope>NUCLEOTIDE SEQUENCE</scope>
    <source>
        <strain evidence="2">R71697</strain>
    </source>
</reference>
<accession>A0A9Q2FKA6</accession>
<dbReference type="EMBL" id="JABCQN010000002">
    <property type="protein sequence ID" value="MBF0870481.1"/>
    <property type="molecule type" value="Genomic_DNA"/>
</dbReference>
<comment type="caution">
    <text evidence="2">The sequence shown here is derived from an EMBL/GenBank/DDBJ whole genome shotgun (WGS) entry which is preliminary data.</text>
</comment>
<dbReference type="Pfam" id="PF13401">
    <property type="entry name" value="AAA_22"/>
    <property type="match status" value="1"/>
</dbReference>
<evidence type="ECO:0000313" key="3">
    <source>
        <dbReference type="Proteomes" id="UP000661006"/>
    </source>
</evidence>
<dbReference type="GeneID" id="81474310"/>
<feature type="domain" description="ORC1/DEAH AAA+ ATPase" evidence="1">
    <location>
        <begin position="310"/>
        <end position="456"/>
    </location>
</feature>
<dbReference type="InterPro" id="IPR049945">
    <property type="entry name" value="AAA_22"/>
</dbReference>
<dbReference type="Gene3D" id="3.40.50.300">
    <property type="entry name" value="P-loop containing nucleotide triphosphate hydrolases"/>
    <property type="match status" value="1"/>
</dbReference>
<gene>
    <name evidence="2" type="ORF">HKD32_06355</name>
</gene>
<dbReference type="GO" id="GO:0016887">
    <property type="term" value="F:ATP hydrolysis activity"/>
    <property type="evidence" value="ECO:0007669"/>
    <property type="project" value="InterPro"/>
</dbReference>
<sequence length="824" mass="94184">MKAEISSRFSEKTEEECYNNFIELCKYYNEFHHDWNEANTRHHFINKFLNNCLGWPDDSFNLEEHINGEYADYIIGTPEKVIIEAKKEGVYFDLPPGSTEKPIQSIKTIFRGNDSAKKAIEQVQKYCSGKGVEYAVVCNGHQLIAFVAIKIGDSPLAGKALVLNSLEAMKQHFGVLWQSLSPLGISEGRLNRILTNGSATTLPPKPSSRLTSFPQIRYQSTLQANLRDFSELLIEDIVNTSDLEGQFYEECYCDTGALSRDALLSKRILSARYASLFPDTEESPRMQSVDTRESHEAIFSNDMLQEALSRRPIVLIGDVGVGKTSFIKNLFLRKASEEARSSILLFIDFGSQATLSGDVKEFVLDEVENQLFTQYNIDIQEENIVNGIYNSEIKKFKQSIFYKSADDDNGRDKLIISMLVEKVKNKSQHLKKVIEHLAKARRKQVVIVLDNADQRRHELQQDAFLIAQEFANSWQALVFISLRPQTFFQSTRSGALAAYPNKVFTISPPRPELVIEKRLQFALRICEGDIKHASYAGLNIRVGSMALFLRALIISMKSNKEIREILSNITGGNIREVVQFVKKFIGSPNVDADKIIDIMTREGEYFIPLHEFSKAAILGDFAHYNPMSSLASNLFDVHLPDEREHFLSTMILEYMNSEYSKKDADGFVSTESIEIEMQKNGFTIKQIENKLRHLNNKKLIESTLRVTFDENVSGLFGDMPHAFRVTSVGSYHTLRWLASFSYLDAMVFDTPIFRDSIFEEIITKKESFHIVDRFERVLKFRSYLTETWNKSGINVPYFDWQTVVERDEQAFAPIRRAILKMSNS</sequence>
<protein>
    <submittedName>
        <fullName evidence="2">AAA family ATPase</fullName>
    </submittedName>
</protein>
<evidence type="ECO:0000313" key="2">
    <source>
        <dbReference type="EMBL" id="MBF0870481.1"/>
    </source>
</evidence>
<reference evidence="2" key="1">
    <citation type="submission" date="2020-04" db="EMBL/GenBank/DDBJ databases">
        <authorList>
            <person name="Sombolestani A."/>
        </authorList>
    </citation>
    <scope>NUCLEOTIDE SEQUENCE</scope>
    <source>
        <strain evidence="2">R71697</strain>
    </source>
</reference>